<organism evidence="3 4">
    <name type="scientific">Paracoccus aerius</name>
    <dbReference type="NCBI Taxonomy" id="1915382"/>
    <lineage>
        <taxon>Bacteria</taxon>
        <taxon>Pseudomonadati</taxon>
        <taxon>Pseudomonadota</taxon>
        <taxon>Alphaproteobacteria</taxon>
        <taxon>Rhodobacterales</taxon>
        <taxon>Paracoccaceae</taxon>
        <taxon>Paracoccus</taxon>
    </lineage>
</organism>
<keyword evidence="1" id="KW-0472">Membrane</keyword>
<evidence type="ECO:0000259" key="2">
    <source>
        <dbReference type="Pfam" id="PF20349"/>
    </source>
</evidence>
<feature type="transmembrane region" description="Helical" evidence="1">
    <location>
        <begin position="99"/>
        <end position="119"/>
    </location>
</feature>
<accession>A0ABS1S0B4</accession>
<keyword evidence="1" id="KW-1133">Transmembrane helix</keyword>
<dbReference type="Proteomes" id="UP000644749">
    <property type="component" value="Unassembled WGS sequence"/>
</dbReference>
<sequence length="156" mass="16455">MMELAAWIEASSLARMLRGSGTVYMVLNATHILGIGLLLGAILPLDLRMLGVLRGPSLAVIGPFLSRMAGAGLGLAMLTGFCLWSVGATEYLGNAAFRWKLVLLVAALGNVALLHRLGWQRVVVTGVADTAMRVLAGISAGLWLSVLLAGRWIGFL</sequence>
<feature type="transmembrane region" description="Helical" evidence="1">
    <location>
        <begin position="131"/>
        <end position="153"/>
    </location>
</feature>
<feature type="transmembrane region" description="Helical" evidence="1">
    <location>
        <begin position="64"/>
        <end position="87"/>
    </location>
</feature>
<evidence type="ECO:0000313" key="3">
    <source>
        <dbReference type="EMBL" id="MBL3672147.1"/>
    </source>
</evidence>
<name>A0ABS1S0B4_9RHOB</name>
<gene>
    <name evidence="3" type="ORF">JL111_01490</name>
</gene>
<keyword evidence="1" id="KW-0812">Transmembrane</keyword>
<dbReference type="InterPro" id="IPR046586">
    <property type="entry name" value="DUF6644"/>
</dbReference>
<keyword evidence="4" id="KW-1185">Reference proteome</keyword>
<dbReference type="EMBL" id="JAESHT010000001">
    <property type="protein sequence ID" value="MBL3672147.1"/>
    <property type="molecule type" value="Genomic_DNA"/>
</dbReference>
<dbReference type="Pfam" id="PF20349">
    <property type="entry name" value="DUF6644"/>
    <property type="match status" value="1"/>
</dbReference>
<feature type="transmembrane region" description="Helical" evidence="1">
    <location>
        <begin position="21"/>
        <end position="44"/>
    </location>
</feature>
<protein>
    <submittedName>
        <fullName evidence="3">DUF2214 domain-containing protein</fullName>
    </submittedName>
</protein>
<comment type="caution">
    <text evidence="3">The sequence shown here is derived from an EMBL/GenBank/DDBJ whole genome shotgun (WGS) entry which is preliminary data.</text>
</comment>
<proteinExistence type="predicted"/>
<evidence type="ECO:0000256" key="1">
    <source>
        <dbReference type="SAM" id="Phobius"/>
    </source>
</evidence>
<feature type="domain" description="DUF6644" evidence="2">
    <location>
        <begin position="6"/>
        <end position="155"/>
    </location>
</feature>
<reference evidence="3 4" key="1">
    <citation type="submission" date="2021-01" db="EMBL/GenBank/DDBJ databases">
        <title>011410 draft genome.</title>
        <authorList>
            <person name="Lang L."/>
        </authorList>
    </citation>
    <scope>NUCLEOTIDE SEQUENCE [LARGE SCALE GENOMIC DNA]</scope>
    <source>
        <strain evidence="3 4">KCTC 42845</strain>
    </source>
</reference>
<evidence type="ECO:0000313" key="4">
    <source>
        <dbReference type="Proteomes" id="UP000644749"/>
    </source>
</evidence>